<dbReference type="PANTHER" id="PTHR10826:SF1">
    <property type="entry name" value="COMPLEMENT COMPONENT 1 Q SUBCOMPONENT-BINDING PROTEIN, MITOCHONDRIAL"/>
    <property type="match status" value="1"/>
</dbReference>
<evidence type="ECO:0000313" key="2">
    <source>
        <dbReference type="EMBL" id="KAK4231976.1"/>
    </source>
</evidence>
<dbReference type="SUPFAM" id="SSF54529">
    <property type="entry name" value="Mitochondrial glycoprotein MAM33-like"/>
    <property type="match status" value="1"/>
</dbReference>
<protein>
    <submittedName>
        <fullName evidence="2">Mitochondrial glycoprotein</fullName>
    </submittedName>
</protein>
<sequence length="298" mass="33126">MMSLRSIARNAPRALARATSATSTIRTTSSTFLRTARPSTLLRPTQITSAFSTSTIRRTAIDEEGATETELASKLDEELKYETSVKETEHMPASIKDFLENSQFEIKDIPGSEDVILTRTYGNEKITVSFSISDLTNYSAENDFDVDEALGDEEGENHEHDNSTAAELDAEAEEDGQYDHEESIPCRLNIVIEKPNQGALSVEAVAQDGTIMVENFYYYKDAKVAHSNDANAAHAAGRLYPGPVFGSLDEDLQVLLERYLEERGITPALALFVPDYMDMKEQKEYISWLQNVKGFISA</sequence>
<feature type="region of interest" description="Disordered" evidence="1">
    <location>
        <begin position="153"/>
        <end position="176"/>
    </location>
</feature>
<dbReference type="Gene3D" id="3.10.280.10">
    <property type="entry name" value="Mitochondrial glycoprotein"/>
    <property type="match status" value="1"/>
</dbReference>
<gene>
    <name evidence="2" type="ORF">QBC38DRAFT_380738</name>
</gene>
<reference evidence="2" key="2">
    <citation type="submission" date="2023-05" db="EMBL/GenBank/DDBJ databases">
        <authorList>
            <consortium name="Lawrence Berkeley National Laboratory"/>
            <person name="Steindorff A."/>
            <person name="Hensen N."/>
            <person name="Bonometti L."/>
            <person name="Westerberg I."/>
            <person name="Brannstrom I.O."/>
            <person name="Guillou S."/>
            <person name="Cros-Aarteil S."/>
            <person name="Calhoun S."/>
            <person name="Haridas S."/>
            <person name="Kuo A."/>
            <person name="Mondo S."/>
            <person name="Pangilinan J."/>
            <person name="Riley R."/>
            <person name="Labutti K."/>
            <person name="Andreopoulos B."/>
            <person name="Lipzen A."/>
            <person name="Chen C."/>
            <person name="Yanf M."/>
            <person name="Daum C."/>
            <person name="Ng V."/>
            <person name="Clum A."/>
            <person name="Ohm R."/>
            <person name="Martin F."/>
            <person name="Silar P."/>
            <person name="Natvig D."/>
            <person name="Lalanne C."/>
            <person name="Gautier V."/>
            <person name="Ament-Velasquez S.L."/>
            <person name="Kruys A."/>
            <person name="Hutchinson M.I."/>
            <person name="Powell A.J."/>
            <person name="Barry K."/>
            <person name="Miller A.N."/>
            <person name="Grigoriev I.V."/>
            <person name="Debuchy R."/>
            <person name="Gladieux P."/>
            <person name="Thoren M.H."/>
            <person name="Johannesson H."/>
        </authorList>
    </citation>
    <scope>NUCLEOTIDE SEQUENCE</scope>
    <source>
        <strain evidence="2">CBS 990.96</strain>
    </source>
</reference>
<dbReference type="Proteomes" id="UP001301958">
    <property type="component" value="Unassembled WGS sequence"/>
</dbReference>
<dbReference type="InterPro" id="IPR036561">
    <property type="entry name" value="MAM33_sf"/>
</dbReference>
<comment type="caution">
    <text evidence="2">The sequence shown here is derived from an EMBL/GenBank/DDBJ whole genome shotgun (WGS) entry which is preliminary data.</text>
</comment>
<dbReference type="GO" id="GO:0005759">
    <property type="term" value="C:mitochondrial matrix"/>
    <property type="evidence" value="ECO:0007669"/>
    <property type="project" value="InterPro"/>
</dbReference>
<dbReference type="PANTHER" id="PTHR10826">
    <property type="entry name" value="COMPLEMENT COMPONENT 1"/>
    <property type="match status" value="1"/>
</dbReference>
<name>A0AAN7H252_9PEZI</name>
<evidence type="ECO:0000256" key="1">
    <source>
        <dbReference type="SAM" id="MobiDB-lite"/>
    </source>
</evidence>
<dbReference type="GO" id="GO:0042256">
    <property type="term" value="P:cytosolic ribosome assembly"/>
    <property type="evidence" value="ECO:0007669"/>
    <property type="project" value="TreeGrafter"/>
</dbReference>
<keyword evidence="3" id="KW-1185">Reference proteome</keyword>
<organism evidence="2 3">
    <name type="scientific">Podospora fimiseda</name>
    <dbReference type="NCBI Taxonomy" id="252190"/>
    <lineage>
        <taxon>Eukaryota</taxon>
        <taxon>Fungi</taxon>
        <taxon>Dikarya</taxon>
        <taxon>Ascomycota</taxon>
        <taxon>Pezizomycotina</taxon>
        <taxon>Sordariomycetes</taxon>
        <taxon>Sordariomycetidae</taxon>
        <taxon>Sordariales</taxon>
        <taxon>Podosporaceae</taxon>
        <taxon>Podospora</taxon>
    </lineage>
</organism>
<dbReference type="Pfam" id="PF02330">
    <property type="entry name" value="MAM33"/>
    <property type="match status" value="1"/>
</dbReference>
<evidence type="ECO:0000313" key="3">
    <source>
        <dbReference type="Proteomes" id="UP001301958"/>
    </source>
</evidence>
<dbReference type="AlphaFoldDB" id="A0AAN7H252"/>
<proteinExistence type="predicted"/>
<accession>A0AAN7H252</accession>
<reference evidence="2" key="1">
    <citation type="journal article" date="2023" name="Mol. Phylogenet. Evol.">
        <title>Genome-scale phylogeny and comparative genomics of the fungal order Sordariales.</title>
        <authorList>
            <person name="Hensen N."/>
            <person name="Bonometti L."/>
            <person name="Westerberg I."/>
            <person name="Brannstrom I.O."/>
            <person name="Guillou S."/>
            <person name="Cros-Aarteil S."/>
            <person name="Calhoun S."/>
            <person name="Haridas S."/>
            <person name="Kuo A."/>
            <person name="Mondo S."/>
            <person name="Pangilinan J."/>
            <person name="Riley R."/>
            <person name="LaButti K."/>
            <person name="Andreopoulos B."/>
            <person name="Lipzen A."/>
            <person name="Chen C."/>
            <person name="Yan M."/>
            <person name="Daum C."/>
            <person name="Ng V."/>
            <person name="Clum A."/>
            <person name="Steindorff A."/>
            <person name="Ohm R.A."/>
            <person name="Martin F."/>
            <person name="Silar P."/>
            <person name="Natvig D.O."/>
            <person name="Lalanne C."/>
            <person name="Gautier V."/>
            <person name="Ament-Velasquez S.L."/>
            <person name="Kruys A."/>
            <person name="Hutchinson M.I."/>
            <person name="Powell A.J."/>
            <person name="Barry K."/>
            <person name="Miller A.N."/>
            <person name="Grigoriev I.V."/>
            <person name="Debuchy R."/>
            <person name="Gladieux P."/>
            <person name="Hiltunen Thoren M."/>
            <person name="Johannesson H."/>
        </authorList>
    </citation>
    <scope>NUCLEOTIDE SEQUENCE</scope>
    <source>
        <strain evidence="2">CBS 990.96</strain>
    </source>
</reference>
<dbReference type="InterPro" id="IPR003428">
    <property type="entry name" value="MAM33"/>
</dbReference>
<dbReference type="EMBL" id="MU865290">
    <property type="protein sequence ID" value="KAK4231976.1"/>
    <property type="molecule type" value="Genomic_DNA"/>
</dbReference>